<reference evidence="2" key="1">
    <citation type="journal article" date="2022" name="Nat. Commun.">
        <title>Chromosome evolution and the genetic basis of agronomically important traits in greater yam.</title>
        <authorList>
            <person name="Bredeson J.V."/>
            <person name="Lyons J.B."/>
            <person name="Oniyinde I.O."/>
            <person name="Okereke N.R."/>
            <person name="Kolade O."/>
            <person name="Nnabue I."/>
            <person name="Nwadili C.O."/>
            <person name="Hribova E."/>
            <person name="Parker M."/>
            <person name="Nwogha J."/>
            <person name="Shu S."/>
            <person name="Carlson J."/>
            <person name="Kariba R."/>
            <person name="Muthemba S."/>
            <person name="Knop K."/>
            <person name="Barton G.J."/>
            <person name="Sherwood A.V."/>
            <person name="Lopez-Montes A."/>
            <person name="Asiedu R."/>
            <person name="Jamnadass R."/>
            <person name="Muchugi A."/>
            <person name="Goodstein D."/>
            <person name="Egesi C.N."/>
            <person name="Featherston J."/>
            <person name="Asfaw A."/>
            <person name="Simpson G.G."/>
            <person name="Dolezel J."/>
            <person name="Hendre P.S."/>
            <person name="Van Deynze A."/>
            <person name="Kumar P.L."/>
            <person name="Obidiegwu J.E."/>
            <person name="Bhattacharjee R."/>
            <person name="Rokhsar D.S."/>
        </authorList>
    </citation>
    <scope>NUCLEOTIDE SEQUENCE [LARGE SCALE GENOMIC DNA]</scope>
    <source>
        <strain evidence="2">cv. TDa95/00328</strain>
    </source>
</reference>
<evidence type="ECO:0000313" key="1">
    <source>
        <dbReference type="EMBL" id="KAH7659934.1"/>
    </source>
</evidence>
<keyword evidence="1" id="KW-0489">Methyltransferase</keyword>
<proteinExistence type="predicted"/>
<accession>A0ACB7UHW1</accession>
<keyword evidence="2" id="KW-1185">Reference proteome</keyword>
<protein>
    <submittedName>
        <fullName evidence="1">Lysine methyltransferase protein</fullName>
    </submittedName>
</protein>
<gene>
    <name evidence="1" type="ORF">IHE45_16G063900</name>
</gene>
<evidence type="ECO:0000313" key="2">
    <source>
        <dbReference type="Proteomes" id="UP000827976"/>
    </source>
</evidence>
<sequence>MEGGDEQVMSEVHLGCPPHSSAPHISLFTFTAPPTAALNQCDIGHHACVEDASRKLNFDKDGDLVLSRRRRNHNKRCLNYRVTIQHNITSSLPLVGLQVWKAALVLVDFVLHKSFMSSDFVDMIAVELGAGTGLLGILLARVLRAIFVTDTGTEVLDNCAINVQINAGALKYCESSVLVRELDWKESWPPKIGASDVEAQQRNSSKYSWSASEVDEAEGASLLFAADVIYSDELTDVFFNIVEKLMSHGSEKVLYLALEKRYNFTLDDLDIVANGYQHFRSYFKDEQEYASLNGTFQPCFVGERINLDQIPQYIKEYERGKDLELWKICYRKTPHSKSVL</sequence>
<organism evidence="1 2">
    <name type="scientific">Dioscorea alata</name>
    <name type="common">Purple yam</name>
    <dbReference type="NCBI Taxonomy" id="55571"/>
    <lineage>
        <taxon>Eukaryota</taxon>
        <taxon>Viridiplantae</taxon>
        <taxon>Streptophyta</taxon>
        <taxon>Embryophyta</taxon>
        <taxon>Tracheophyta</taxon>
        <taxon>Spermatophyta</taxon>
        <taxon>Magnoliopsida</taxon>
        <taxon>Liliopsida</taxon>
        <taxon>Dioscoreales</taxon>
        <taxon>Dioscoreaceae</taxon>
        <taxon>Dioscorea</taxon>
    </lineage>
</organism>
<name>A0ACB7UHW1_DIOAL</name>
<dbReference type="Proteomes" id="UP000827976">
    <property type="component" value="Chromosome 16"/>
</dbReference>
<comment type="caution">
    <text evidence="1">The sequence shown here is derived from an EMBL/GenBank/DDBJ whole genome shotgun (WGS) entry which is preliminary data.</text>
</comment>
<dbReference type="EMBL" id="CM037026">
    <property type="protein sequence ID" value="KAH7659934.1"/>
    <property type="molecule type" value="Genomic_DNA"/>
</dbReference>
<keyword evidence="1" id="KW-0808">Transferase</keyword>